<evidence type="ECO:0000313" key="1">
    <source>
        <dbReference type="EMBL" id="VEJ20388.1"/>
    </source>
</evidence>
<gene>
    <name evidence="1" type="ORF">NCTC12227_00093</name>
</gene>
<dbReference type="Proteomes" id="UP000268229">
    <property type="component" value="Chromosome"/>
</dbReference>
<proteinExistence type="predicted"/>
<reference evidence="1 2" key="1">
    <citation type="submission" date="2018-12" db="EMBL/GenBank/DDBJ databases">
        <authorList>
            <consortium name="Pathogen Informatics"/>
        </authorList>
    </citation>
    <scope>NUCLEOTIDE SEQUENCE [LARGE SCALE GENOMIC DNA]</scope>
    <source>
        <strain evidence="1 2">NCTC12227</strain>
    </source>
</reference>
<accession>A0A448U912</accession>
<evidence type="ECO:0000313" key="2">
    <source>
        <dbReference type="Proteomes" id="UP000268229"/>
    </source>
</evidence>
<dbReference type="AlphaFoldDB" id="A0A448U912"/>
<dbReference type="KEGG" id="nani:NCTC12227_00093"/>
<organism evidence="1 2">
    <name type="scientific">Neisseria animaloris</name>
    <dbReference type="NCBI Taxonomy" id="326522"/>
    <lineage>
        <taxon>Bacteria</taxon>
        <taxon>Pseudomonadati</taxon>
        <taxon>Pseudomonadota</taxon>
        <taxon>Betaproteobacteria</taxon>
        <taxon>Neisseriales</taxon>
        <taxon>Neisseriaceae</taxon>
        <taxon>Neisseria</taxon>
    </lineage>
</organism>
<dbReference type="RefSeq" id="WP_126303683.1">
    <property type="nucleotide sequence ID" value="NZ_LR134516.1"/>
</dbReference>
<keyword evidence="2" id="KW-1185">Reference proteome</keyword>
<sequence length="193" mass="22015">MENKKKKIAGFISLVVASVVFGIYQAFSPIITDITAETLKKTLGTYTASKINTQLDKTHFLMDLNKGEENELAMQLGAELLEQAGNIQIECLRNETQDECLERNKPEIYERIGLNKLMAELEKFNQDNESCHDEVAHNANVDLSHHEIVFNEKIKCLLINKKQHKMLEQMAKHIPYLADTIQEINQQISSSIQ</sequence>
<protein>
    <submittedName>
        <fullName evidence="1">Uncharacterized protein</fullName>
    </submittedName>
</protein>
<dbReference type="EMBL" id="LR134516">
    <property type="protein sequence ID" value="VEJ20388.1"/>
    <property type="molecule type" value="Genomic_DNA"/>
</dbReference>
<name>A0A448U912_9NEIS</name>